<sequence>MKRLLATTALVAVMAMPAMADNHTMNTADAEQTSAAQYASGDMTIRVTDLMNRAVFMPEGGAEESMFETPYTDAPNSWENIADVEDVLITPEGEITAVVIDAGGFLGIGEKRTRVSLDNLRFVPDDDDEGEYFVVFTGDRQLLEDSEEYMSGDQTAEATDSEGGEELSTREVYAEAQDDMATGEGSDDQMMAEGEGTAAEGEAATDDQMMAEGEGEMTRPERDTLDPVDVASLTAEDLEDARVYAGDSNWVGEIGDLVLDENGNITHVVVDFGGFLGIGEKPVALDFDQVDIRRGGEGLGGATAVYVDATEEELESMERWDG</sequence>
<feature type="region of interest" description="Disordered" evidence="1">
    <location>
        <begin position="145"/>
        <end position="168"/>
    </location>
</feature>
<keyword evidence="2" id="KW-0732">Signal</keyword>
<name>A0A4V1A3P5_9HYPH</name>
<evidence type="ECO:0000313" key="4">
    <source>
        <dbReference type="EMBL" id="QBK29838.1"/>
    </source>
</evidence>
<dbReference type="InterPro" id="IPR011033">
    <property type="entry name" value="PRC_barrel-like_sf"/>
</dbReference>
<accession>A0A4V1A3P5</accession>
<evidence type="ECO:0000259" key="3">
    <source>
        <dbReference type="Pfam" id="PF05239"/>
    </source>
</evidence>
<evidence type="ECO:0000256" key="1">
    <source>
        <dbReference type="SAM" id="MobiDB-lite"/>
    </source>
</evidence>
<feature type="domain" description="PRC-barrel" evidence="3">
    <location>
        <begin position="235"/>
        <end position="294"/>
    </location>
</feature>
<dbReference type="AlphaFoldDB" id="A0A4V1A3P5"/>
<keyword evidence="5" id="KW-1185">Reference proteome</keyword>
<dbReference type="EMBL" id="CP036532">
    <property type="protein sequence ID" value="QBK29838.1"/>
    <property type="molecule type" value="Genomic_DNA"/>
</dbReference>
<reference evidence="4 5" key="1">
    <citation type="journal article" date="2017" name="Int. J. Syst. Evol. Microbiol.">
        <title>Roseitalea porphyridii gen. nov., sp. nov., isolated from a red alga, and reclassification of Hoeflea suaedae Chung et al. 2013 as Pseudohoeflea suaedae gen. nov., comb. nov.</title>
        <authorList>
            <person name="Hyeon J.W."/>
            <person name="Jeong S.E."/>
            <person name="Baek K."/>
            <person name="Jeon C.O."/>
        </authorList>
    </citation>
    <scope>NUCLEOTIDE SEQUENCE [LARGE SCALE GENOMIC DNA]</scope>
    <source>
        <strain evidence="4 5">MA7-20</strain>
    </source>
</reference>
<proteinExistence type="predicted"/>
<dbReference type="KEGG" id="rpod:E0E05_04010"/>
<dbReference type="Pfam" id="PF05239">
    <property type="entry name" value="PRC"/>
    <property type="match status" value="2"/>
</dbReference>
<evidence type="ECO:0000313" key="5">
    <source>
        <dbReference type="Proteomes" id="UP000293719"/>
    </source>
</evidence>
<dbReference type="Proteomes" id="UP000293719">
    <property type="component" value="Chromosome"/>
</dbReference>
<feature type="domain" description="PRC-barrel" evidence="3">
    <location>
        <begin position="79"/>
        <end position="138"/>
    </location>
</feature>
<dbReference type="GeneID" id="90766451"/>
<protein>
    <submittedName>
        <fullName evidence="4">PRC-barrel domain containing protein</fullName>
    </submittedName>
</protein>
<dbReference type="InterPro" id="IPR027275">
    <property type="entry name" value="PRC-brl_dom"/>
</dbReference>
<gene>
    <name evidence="4" type="ORF">E0E05_04010</name>
</gene>
<dbReference type="SUPFAM" id="SSF50346">
    <property type="entry name" value="PRC-barrel domain"/>
    <property type="match status" value="2"/>
</dbReference>
<dbReference type="PANTHER" id="PTHR36505:SF1">
    <property type="entry name" value="BLR1072 PROTEIN"/>
    <property type="match status" value="1"/>
</dbReference>
<dbReference type="PANTHER" id="PTHR36505">
    <property type="entry name" value="BLR1072 PROTEIN"/>
    <property type="match status" value="1"/>
</dbReference>
<dbReference type="RefSeq" id="WP_131615549.1">
    <property type="nucleotide sequence ID" value="NZ_CP036532.1"/>
</dbReference>
<feature type="region of interest" description="Disordered" evidence="1">
    <location>
        <begin position="181"/>
        <end position="206"/>
    </location>
</feature>
<dbReference type="Gene3D" id="2.30.30.240">
    <property type="entry name" value="PRC-barrel domain"/>
    <property type="match status" value="2"/>
</dbReference>
<feature type="signal peptide" evidence="2">
    <location>
        <begin position="1"/>
        <end position="20"/>
    </location>
</feature>
<organism evidence="4 5">
    <name type="scientific">Roseitalea porphyridii</name>
    <dbReference type="NCBI Taxonomy" id="1852022"/>
    <lineage>
        <taxon>Bacteria</taxon>
        <taxon>Pseudomonadati</taxon>
        <taxon>Pseudomonadota</taxon>
        <taxon>Alphaproteobacteria</taxon>
        <taxon>Hyphomicrobiales</taxon>
        <taxon>Ahrensiaceae</taxon>
        <taxon>Roseitalea</taxon>
    </lineage>
</organism>
<feature type="chain" id="PRO_5020848269" evidence="2">
    <location>
        <begin position="21"/>
        <end position="322"/>
    </location>
</feature>
<evidence type="ECO:0000256" key="2">
    <source>
        <dbReference type="SAM" id="SignalP"/>
    </source>
</evidence>
<dbReference type="OrthoDB" id="7876889at2"/>
<feature type="compositionally biased region" description="Low complexity" evidence="1">
    <location>
        <begin position="192"/>
        <end position="202"/>
    </location>
</feature>